<protein>
    <submittedName>
        <fullName evidence="1">Unannotated protein</fullName>
    </submittedName>
</protein>
<dbReference type="EMBL" id="CAEZYU010000043">
    <property type="protein sequence ID" value="CAB4741659.1"/>
    <property type="molecule type" value="Genomic_DNA"/>
</dbReference>
<organism evidence="1">
    <name type="scientific">freshwater metagenome</name>
    <dbReference type="NCBI Taxonomy" id="449393"/>
    <lineage>
        <taxon>unclassified sequences</taxon>
        <taxon>metagenomes</taxon>
        <taxon>ecological metagenomes</taxon>
    </lineage>
</organism>
<accession>A0A6J6T5Q4</accession>
<evidence type="ECO:0000313" key="1">
    <source>
        <dbReference type="EMBL" id="CAB4741659.1"/>
    </source>
</evidence>
<proteinExistence type="predicted"/>
<dbReference type="GO" id="GO:0016491">
    <property type="term" value="F:oxidoreductase activity"/>
    <property type="evidence" value="ECO:0007669"/>
    <property type="project" value="UniProtKB-ARBA"/>
</dbReference>
<dbReference type="SUPFAM" id="SSF51197">
    <property type="entry name" value="Clavaminate synthase-like"/>
    <property type="match status" value="1"/>
</dbReference>
<sequence>MTTPVYAGFDRQEDGRIKPPNIFNDASLETAFWADGFVKVPLLSPTEMNSLREKFSLLAPMDGFDPRNLENARCDYHCTFLDPNREYRRESDQLVRNAMGEQIKAVLPGYRILTSNVYVKPPGAGRFEIHQNWPTIEDIDIPTFTVWAPLQDTGFKNGTIRVVPGGHRIFPDIAAATSDRFFDDFETELIETYLEPVDVAAGEALIFDDSLLHWSSDNLSENPRITFQIEMVPQDAQTVLWIRNAEDPTQFDLWEAGTNFWLEDDMESVLGRPAGQKFLGTRSNPNQHLSLEEFDASMQRAGEIRRAKYVLD</sequence>
<dbReference type="Gene3D" id="2.60.120.620">
    <property type="entry name" value="q2cbj1_9rhob like domain"/>
    <property type="match status" value="1"/>
</dbReference>
<reference evidence="1" key="1">
    <citation type="submission" date="2020-05" db="EMBL/GenBank/DDBJ databases">
        <authorList>
            <person name="Chiriac C."/>
            <person name="Salcher M."/>
            <person name="Ghai R."/>
            <person name="Kavagutti S V."/>
        </authorList>
    </citation>
    <scope>NUCLEOTIDE SEQUENCE</scope>
</reference>
<dbReference type="GO" id="GO:0046872">
    <property type="term" value="F:metal ion binding"/>
    <property type="evidence" value="ECO:0007669"/>
    <property type="project" value="UniProtKB-ARBA"/>
</dbReference>
<dbReference type="PANTHER" id="PTHR20883">
    <property type="entry name" value="PHYTANOYL-COA DIOXYGENASE DOMAIN CONTAINING 1"/>
    <property type="match status" value="1"/>
</dbReference>
<name>A0A6J6T5Q4_9ZZZZ</name>
<dbReference type="PANTHER" id="PTHR20883:SF48">
    <property type="entry name" value="ECTOINE DIOXYGENASE"/>
    <property type="match status" value="1"/>
</dbReference>
<dbReference type="InterPro" id="IPR008775">
    <property type="entry name" value="Phytyl_CoA_dOase-like"/>
</dbReference>
<gene>
    <name evidence="1" type="ORF">UFOPK2766_01078</name>
</gene>
<dbReference type="Pfam" id="PF05721">
    <property type="entry name" value="PhyH"/>
    <property type="match status" value="1"/>
</dbReference>
<dbReference type="AlphaFoldDB" id="A0A6J6T5Q4"/>